<feature type="transmembrane region" description="Helical" evidence="1">
    <location>
        <begin position="101"/>
        <end position="121"/>
    </location>
</feature>
<reference evidence="2 3" key="1">
    <citation type="submission" date="2017-03" db="EMBL/GenBank/DDBJ databases">
        <title>Complete genome sequence of the novel DNRA strain Pseudomonas sp. S-6-2 isolated from Chinese polluted river sediment. Journal of Biotechnology.</title>
        <authorList>
            <person name="Li J."/>
            <person name="Xiang F."/>
            <person name="Wang L."/>
            <person name="Xi L."/>
            <person name="Liu J."/>
        </authorList>
    </citation>
    <scope>NUCLEOTIDE SEQUENCE [LARGE SCALE GENOMIC DNA]</scope>
    <source>
        <strain evidence="2 3">S-6-2</strain>
    </source>
</reference>
<dbReference type="AlphaFoldDB" id="A0A1V0B3M3"/>
<dbReference type="KEGG" id="ppha:BVH74_07065"/>
<dbReference type="RefSeq" id="WP_080049380.1">
    <property type="nucleotide sequence ID" value="NZ_CP020100.1"/>
</dbReference>
<gene>
    <name evidence="2" type="ORF">BVH74_07065</name>
</gene>
<accession>A0A1V0B3M3</accession>
<evidence type="ECO:0000256" key="1">
    <source>
        <dbReference type="SAM" id="Phobius"/>
    </source>
</evidence>
<feature type="transmembrane region" description="Helical" evidence="1">
    <location>
        <begin position="35"/>
        <end position="59"/>
    </location>
</feature>
<proteinExistence type="predicted"/>
<keyword evidence="1" id="KW-0472">Membrane</keyword>
<feature type="transmembrane region" description="Helical" evidence="1">
    <location>
        <begin position="71"/>
        <end position="95"/>
    </location>
</feature>
<name>A0A1V0B3M3_9GAMM</name>
<keyword evidence="1" id="KW-1133">Transmembrane helix</keyword>
<sequence length="139" mass="14812">MPSKDASADQRLPAAALAFVLWGGWAVLANQSVGIAQAVLAGALQGTASAVITLIMAALATRLYHRFHHPLIKVLAPPCLIVSVSSSLLYLIHSLGQTPNLWLTIIPPSSLALAFCLYLTLRLAKQTRDSVAHSEPNHE</sequence>
<feature type="transmembrane region" description="Helical" evidence="1">
    <location>
        <begin position="12"/>
        <end position="29"/>
    </location>
</feature>
<dbReference type="Proteomes" id="UP000243488">
    <property type="component" value="Chromosome"/>
</dbReference>
<organism evidence="2 3">
    <name type="scientific">Halopseudomonas phragmitis</name>
    <dbReference type="NCBI Taxonomy" id="1931241"/>
    <lineage>
        <taxon>Bacteria</taxon>
        <taxon>Pseudomonadati</taxon>
        <taxon>Pseudomonadota</taxon>
        <taxon>Gammaproteobacteria</taxon>
        <taxon>Pseudomonadales</taxon>
        <taxon>Pseudomonadaceae</taxon>
        <taxon>Halopseudomonas</taxon>
    </lineage>
</organism>
<evidence type="ECO:0000313" key="2">
    <source>
        <dbReference type="EMBL" id="AQZ94527.1"/>
    </source>
</evidence>
<evidence type="ECO:0000313" key="3">
    <source>
        <dbReference type="Proteomes" id="UP000243488"/>
    </source>
</evidence>
<keyword evidence="1" id="KW-0812">Transmembrane</keyword>
<protein>
    <submittedName>
        <fullName evidence="2">Uncharacterized protein</fullName>
    </submittedName>
</protein>
<dbReference type="STRING" id="1931241.BVH74_07065"/>
<keyword evidence="3" id="KW-1185">Reference proteome</keyword>
<dbReference type="EMBL" id="CP020100">
    <property type="protein sequence ID" value="AQZ94527.1"/>
    <property type="molecule type" value="Genomic_DNA"/>
</dbReference>